<keyword evidence="2 5" id="KW-0238">DNA-binding</keyword>
<dbReference type="GO" id="GO:0003700">
    <property type="term" value="F:DNA-binding transcription factor activity"/>
    <property type="evidence" value="ECO:0007669"/>
    <property type="project" value="InterPro"/>
</dbReference>
<evidence type="ECO:0000256" key="3">
    <source>
        <dbReference type="ARBA" id="ARBA00023163"/>
    </source>
</evidence>
<dbReference type="PROSITE" id="PS50995">
    <property type="entry name" value="HTH_MARR_2"/>
    <property type="match status" value="1"/>
</dbReference>
<dbReference type="PANTHER" id="PTHR42756:SF1">
    <property type="entry name" value="TRANSCRIPTIONAL REPRESSOR OF EMRAB OPERON"/>
    <property type="match status" value="1"/>
</dbReference>
<dbReference type="SUPFAM" id="SSF46785">
    <property type="entry name" value="Winged helix' DNA-binding domain"/>
    <property type="match status" value="1"/>
</dbReference>
<keyword evidence="6" id="KW-1185">Reference proteome</keyword>
<dbReference type="SMART" id="SM00347">
    <property type="entry name" value="HTH_MARR"/>
    <property type="match status" value="1"/>
</dbReference>
<dbReference type="EMBL" id="QJKD01000020">
    <property type="protein sequence ID" value="PXX46381.1"/>
    <property type="molecule type" value="Genomic_DNA"/>
</dbReference>
<dbReference type="GO" id="GO:0003677">
    <property type="term" value="F:DNA binding"/>
    <property type="evidence" value="ECO:0007669"/>
    <property type="project" value="UniProtKB-KW"/>
</dbReference>
<name>A0A2V3XYK9_9FIRM</name>
<comment type="caution">
    <text evidence="5">The sequence shown here is derived from an EMBL/GenBank/DDBJ whole genome shotgun (WGS) entry which is preliminary data.</text>
</comment>
<evidence type="ECO:0000256" key="1">
    <source>
        <dbReference type="ARBA" id="ARBA00023015"/>
    </source>
</evidence>
<dbReference type="InterPro" id="IPR036388">
    <property type="entry name" value="WH-like_DNA-bd_sf"/>
</dbReference>
<evidence type="ECO:0000256" key="2">
    <source>
        <dbReference type="ARBA" id="ARBA00023125"/>
    </source>
</evidence>
<evidence type="ECO:0000313" key="5">
    <source>
        <dbReference type="EMBL" id="PXX46381.1"/>
    </source>
</evidence>
<dbReference type="Pfam" id="PF01047">
    <property type="entry name" value="MarR"/>
    <property type="match status" value="1"/>
</dbReference>
<reference evidence="5 6" key="1">
    <citation type="submission" date="2018-05" db="EMBL/GenBank/DDBJ databases">
        <title>Genomic Encyclopedia of Type Strains, Phase IV (KMG-IV): sequencing the most valuable type-strain genomes for metagenomic binning, comparative biology and taxonomic classification.</title>
        <authorList>
            <person name="Goeker M."/>
        </authorList>
    </citation>
    <scope>NUCLEOTIDE SEQUENCE [LARGE SCALE GENOMIC DNA]</scope>
    <source>
        <strain evidence="5 6">DSM 24995</strain>
    </source>
</reference>
<dbReference type="RefSeq" id="WP_110325678.1">
    <property type="nucleotide sequence ID" value="NZ_QJKD01000020.1"/>
</dbReference>
<dbReference type="GeneID" id="86064371"/>
<dbReference type="AlphaFoldDB" id="A0A2V3XYK9"/>
<keyword evidence="3" id="KW-0804">Transcription</keyword>
<evidence type="ECO:0000313" key="6">
    <source>
        <dbReference type="Proteomes" id="UP000248057"/>
    </source>
</evidence>
<dbReference type="Proteomes" id="UP000248057">
    <property type="component" value="Unassembled WGS sequence"/>
</dbReference>
<organism evidence="5 6">
    <name type="scientific">Hungatella effluvii</name>
    <dbReference type="NCBI Taxonomy" id="1096246"/>
    <lineage>
        <taxon>Bacteria</taxon>
        <taxon>Bacillati</taxon>
        <taxon>Bacillota</taxon>
        <taxon>Clostridia</taxon>
        <taxon>Lachnospirales</taxon>
        <taxon>Lachnospiraceae</taxon>
        <taxon>Hungatella</taxon>
    </lineage>
</organism>
<accession>A0A2V3XYK9</accession>
<protein>
    <submittedName>
        <fullName evidence="5">DNA-binding MarR family transcriptional regulator</fullName>
    </submittedName>
</protein>
<keyword evidence="1" id="KW-0805">Transcription regulation</keyword>
<proteinExistence type="predicted"/>
<gene>
    <name evidence="5" type="ORF">DFR60_12020</name>
</gene>
<feature type="domain" description="HTH marR-type" evidence="4">
    <location>
        <begin position="1"/>
        <end position="136"/>
    </location>
</feature>
<sequence length="156" mass="17836">MQNITHFASYGGVFFRKSQTYMTAAFKEMGLSFLEGIILINVCENPGAIQEQIAYNLALDVAAVARCLKQMESRTLIRREIDVNNQRTKKTYATDLGSVNKETLDTIMQQWNNALFESLTDEEVHNIVNTLLKLREISIKIDTNLVLHRIKELPEN</sequence>
<dbReference type="InterPro" id="IPR036390">
    <property type="entry name" value="WH_DNA-bd_sf"/>
</dbReference>
<dbReference type="InterPro" id="IPR000835">
    <property type="entry name" value="HTH_MarR-typ"/>
</dbReference>
<evidence type="ECO:0000259" key="4">
    <source>
        <dbReference type="PROSITE" id="PS50995"/>
    </source>
</evidence>
<dbReference type="PANTHER" id="PTHR42756">
    <property type="entry name" value="TRANSCRIPTIONAL REGULATOR, MARR"/>
    <property type="match status" value="1"/>
</dbReference>
<dbReference type="Gene3D" id="1.10.10.10">
    <property type="entry name" value="Winged helix-like DNA-binding domain superfamily/Winged helix DNA-binding domain"/>
    <property type="match status" value="1"/>
</dbReference>